<name>A0A3T1DDV1_9BACL</name>
<dbReference type="PANTHER" id="PTHR39164">
    <property type="entry name" value="PROTEIN CCDC"/>
    <property type="match status" value="1"/>
</dbReference>
<dbReference type="PANTHER" id="PTHR39164:SF1">
    <property type="entry name" value="PROTEIN CCDC"/>
    <property type="match status" value="1"/>
</dbReference>
<gene>
    <name evidence="2" type="ORF">KCTCHS21_56720</name>
</gene>
<keyword evidence="1" id="KW-0472">Membrane</keyword>
<evidence type="ECO:0000313" key="3">
    <source>
        <dbReference type="Proteomes" id="UP000289856"/>
    </source>
</evidence>
<keyword evidence="1" id="KW-0812">Transmembrane</keyword>
<proteinExistence type="predicted"/>
<protein>
    <submittedName>
        <fullName evidence="2">Cobalamin biosynthesis protein CbiX</fullName>
    </submittedName>
</protein>
<dbReference type="KEGG" id="cohn:KCTCHS21_56720"/>
<accession>A0A3T1DDV1</accession>
<dbReference type="Pfam" id="PF07301">
    <property type="entry name" value="DUF1453"/>
    <property type="match status" value="1"/>
</dbReference>
<evidence type="ECO:0000313" key="2">
    <source>
        <dbReference type="EMBL" id="BBI36273.1"/>
    </source>
</evidence>
<organism evidence="2 3">
    <name type="scientific">Cohnella abietis</name>
    <dbReference type="NCBI Taxonomy" id="2507935"/>
    <lineage>
        <taxon>Bacteria</taxon>
        <taxon>Bacillati</taxon>
        <taxon>Bacillota</taxon>
        <taxon>Bacilli</taxon>
        <taxon>Bacillales</taxon>
        <taxon>Paenibacillaceae</taxon>
        <taxon>Cohnella</taxon>
    </lineage>
</organism>
<keyword evidence="3" id="KW-1185">Reference proteome</keyword>
<feature type="transmembrane region" description="Helical" evidence="1">
    <location>
        <begin position="103"/>
        <end position="123"/>
    </location>
</feature>
<dbReference type="EMBL" id="AP019400">
    <property type="protein sequence ID" value="BBI36273.1"/>
    <property type="molecule type" value="Genomic_DNA"/>
</dbReference>
<reference evidence="2 3" key="1">
    <citation type="submission" date="2019-01" db="EMBL/GenBank/DDBJ databases">
        <title>Complete genome sequence of Cohnella hallensis HS21 isolated from Korean fir (Abies koreana) rhizospheric soil.</title>
        <authorList>
            <person name="Jiang L."/>
            <person name="Kang S.W."/>
            <person name="Kim S."/>
            <person name="Jung J."/>
            <person name="Kim C.Y."/>
            <person name="Kim D.H."/>
            <person name="Kim S.W."/>
            <person name="Lee J."/>
        </authorList>
    </citation>
    <scope>NUCLEOTIDE SEQUENCE [LARGE SCALE GENOMIC DNA]</scope>
    <source>
        <strain evidence="2 3">HS21</strain>
    </source>
</reference>
<keyword evidence="1" id="KW-1133">Transmembrane helix</keyword>
<dbReference type="Proteomes" id="UP000289856">
    <property type="component" value="Chromosome"/>
</dbReference>
<evidence type="ECO:0000256" key="1">
    <source>
        <dbReference type="SAM" id="Phobius"/>
    </source>
</evidence>
<sequence>MFRPIRGNGIRLLVPLLFMLPAIALMTNPKVHAVSWEWVAAAAMGCLLSVPLILTTRYERREDQNIYAVKNVWFIIAFLAVLVIRFLLRDYLIGIDAETKTALFLTVALSYIIPWRIVSYVRFRKLYLSKPKLAI</sequence>
<dbReference type="AlphaFoldDB" id="A0A3T1DDV1"/>
<feature type="transmembrane region" description="Helical" evidence="1">
    <location>
        <begin position="66"/>
        <end position="88"/>
    </location>
</feature>
<feature type="transmembrane region" description="Helical" evidence="1">
    <location>
        <begin position="34"/>
        <end position="54"/>
    </location>
</feature>
<dbReference type="InterPro" id="IPR031306">
    <property type="entry name" value="CcdC"/>
</dbReference>
<dbReference type="PIRSF" id="PIRSF021441">
    <property type="entry name" value="DUF1453"/>
    <property type="match status" value="1"/>
</dbReference>
<dbReference type="InterPro" id="IPR058247">
    <property type="entry name" value="DUF1453"/>
</dbReference>